<gene>
    <name evidence="3" type="ORF">C7U54_14125</name>
</gene>
<dbReference type="InterPro" id="IPR001387">
    <property type="entry name" value="Cro/C1-type_HTH"/>
</dbReference>
<dbReference type="CDD" id="cd00093">
    <property type="entry name" value="HTH_XRE"/>
    <property type="match status" value="1"/>
</dbReference>
<dbReference type="Proteomes" id="UP000240974">
    <property type="component" value="Unassembled WGS sequence"/>
</dbReference>
<reference evidence="3 4" key="1">
    <citation type="journal article" date="2019" name="Int. J. Syst. Evol. Microbiol.">
        <title>Faecalibacillus intestinalis gen. nov., sp. nov. and Faecalibacillus faecis sp. nov., isolated from human faeces.</title>
        <authorList>
            <person name="Seo B."/>
            <person name="Jeon K."/>
            <person name="Baek I."/>
            <person name="Lee Y.M."/>
            <person name="Baek K."/>
            <person name="Ko G."/>
        </authorList>
    </citation>
    <scope>NUCLEOTIDE SEQUENCE [LARGE SCALE GENOMIC DNA]</scope>
    <source>
        <strain evidence="3 4">SNUG30099</strain>
    </source>
</reference>
<evidence type="ECO:0000259" key="2">
    <source>
        <dbReference type="PROSITE" id="PS50943"/>
    </source>
</evidence>
<sequence>MEDKIMLGERIQYLRLEKGMTQKELSKVFKVSLKTIQFYEQNRTIPDIYLVAEMAKFFNVSCDYILGVVNTPIPLDEREAEAKDHIYMPKEFMKNKETRRTYKTIVEYVKMVHEMK</sequence>
<dbReference type="SMART" id="SM00530">
    <property type="entry name" value="HTH_XRE"/>
    <property type="match status" value="1"/>
</dbReference>
<accession>A0A2T3FJV0</accession>
<dbReference type="GO" id="GO:0003677">
    <property type="term" value="F:DNA binding"/>
    <property type="evidence" value="ECO:0007669"/>
    <property type="project" value="UniProtKB-KW"/>
</dbReference>
<dbReference type="EMBL" id="PYLQ01000035">
    <property type="protein sequence ID" value="PST35538.1"/>
    <property type="molecule type" value="Genomic_DNA"/>
</dbReference>
<dbReference type="Gene3D" id="1.10.260.40">
    <property type="entry name" value="lambda repressor-like DNA-binding domains"/>
    <property type="match status" value="1"/>
</dbReference>
<proteinExistence type="predicted"/>
<evidence type="ECO:0000313" key="4">
    <source>
        <dbReference type="Proteomes" id="UP000240974"/>
    </source>
</evidence>
<evidence type="ECO:0000313" key="3">
    <source>
        <dbReference type="EMBL" id="PST35538.1"/>
    </source>
</evidence>
<dbReference type="Pfam" id="PF01381">
    <property type="entry name" value="HTH_3"/>
    <property type="match status" value="1"/>
</dbReference>
<organism evidence="3 4">
    <name type="scientific">Faecalibacillus intestinalis</name>
    <dbReference type="NCBI Taxonomy" id="1982626"/>
    <lineage>
        <taxon>Bacteria</taxon>
        <taxon>Bacillati</taxon>
        <taxon>Bacillota</taxon>
        <taxon>Erysipelotrichia</taxon>
        <taxon>Erysipelotrichales</taxon>
        <taxon>Coprobacillaceae</taxon>
        <taxon>Faecalibacillus</taxon>
    </lineage>
</organism>
<comment type="caution">
    <text evidence="3">The sequence shown here is derived from an EMBL/GenBank/DDBJ whole genome shotgun (WGS) entry which is preliminary data.</text>
</comment>
<dbReference type="PROSITE" id="PS50943">
    <property type="entry name" value="HTH_CROC1"/>
    <property type="match status" value="1"/>
</dbReference>
<dbReference type="PANTHER" id="PTHR46558">
    <property type="entry name" value="TRACRIPTIONAL REGULATORY PROTEIN-RELATED-RELATED"/>
    <property type="match status" value="1"/>
</dbReference>
<keyword evidence="1" id="KW-0238">DNA-binding</keyword>
<dbReference type="InterPro" id="IPR010982">
    <property type="entry name" value="Lambda_DNA-bd_dom_sf"/>
</dbReference>
<dbReference type="AlphaFoldDB" id="A0A2T3FJV0"/>
<dbReference type="PANTHER" id="PTHR46558:SF11">
    <property type="entry name" value="HTH-TYPE TRANSCRIPTIONAL REGULATOR XRE"/>
    <property type="match status" value="1"/>
</dbReference>
<keyword evidence="4" id="KW-1185">Reference proteome</keyword>
<name>A0A2T3FJV0_9FIRM</name>
<protein>
    <recommendedName>
        <fullName evidence="2">HTH cro/C1-type domain-containing protein</fullName>
    </recommendedName>
</protein>
<evidence type="ECO:0000256" key="1">
    <source>
        <dbReference type="ARBA" id="ARBA00023125"/>
    </source>
</evidence>
<dbReference type="SUPFAM" id="SSF47413">
    <property type="entry name" value="lambda repressor-like DNA-binding domains"/>
    <property type="match status" value="1"/>
</dbReference>
<feature type="domain" description="HTH cro/C1-type" evidence="2">
    <location>
        <begin position="11"/>
        <end position="65"/>
    </location>
</feature>